<gene>
    <name evidence="2" type="ORF">GCM10023257_65130</name>
</gene>
<evidence type="ECO:0000256" key="1">
    <source>
        <dbReference type="SAM" id="MobiDB-lite"/>
    </source>
</evidence>
<dbReference type="Proteomes" id="UP001500610">
    <property type="component" value="Unassembled WGS sequence"/>
</dbReference>
<sequence length="61" mass="6611">MRRVAHLAQGNDLHVVLVGKRPSKILGGTDHAPHMTQVTNQKCDPHWRGSSHRAPSAAIAP</sequence>
<name>A0ABP9ITF6_9ACTN</name>
<organism evidence="2 3">
    <name type="scientific">Streptomyces hyderabadensis</name>
    <dbReference type="NCBI Taxonomy" id="598549"/>
    <lineage>
        <taxon>Bacteria</taxon>
        <taxon>Bacillati</taxon>
        <taxon>Actinomycetota</taxon>
        <taxon>Actinomycetes</taxon>
        <taxon>Kitasatosporales</taxon>
        <taxon>Streptomycetaceae</taxon>
        <taxon>Streptomyces</taxon>
    </lineage>
</organism>
<evidence type="ECO:0000313" key="3">
    <source>
        <dbReference type="Proteomes" id="UP001500610"/>
    </source>
</evidence>
<evidence type="ECO:0008006" key="4">
    <source>
        <dbReference type="Google" id="ProtNLM"/>
    </source>
</evidence>
<keyword evidence="3" id="KW-1185">Reference proteome</keyword>
<proteinExistence type="predicted"/>
<dbReference type="EMBL" id="BAABIV010000032">
    <property type="protein sequence ID" value="GAA5009362.1"/>
    <property type="molecule type" value="Genomic_DNA"/>
</dbReference>
<feature type="region of interest" description="Disordered" evidence="1">
    <location>
        <begin position="41"/>
        <end position="61"/>
    </location>
</feature>
<comment type="caution">
    <text evidence="2">The sequence shown here is derived from an EMBL/GenBank/DDBJ whole genome shotgun (WGS) entry which is preliminary data.</text>
</comment>
<evidence type="ECO:0000313" key="2">
    <source>
        <dbReference type="EMBL" id="GAA5009362.1"/>
    </source>
</evidence>
<reference evidence="3" key="1">
    <citation type="journal article" date="2019" name="Int. J. Syst. Evol. Microbiol.">
        <title>The Global Catalogue of Microorganisms (GCM) 10K type strain sequencing project: providing services to taxonomists for standard genome sequencing and annotation.</title>
        <authorList>
            <consortium name="The Broad Institute Genomics Platform"/>
            <consortium name="The Broad Institute Genome Sequencing Center for Infectious Disease"/>
            <person name="Wu L."/>
            <person name="Ma J."/>
        </authorList>
    </citation>
    <scope>NUCLEOTIDE SEQUENCE [LARGE SCALE GENOMIC DNA]</scope>
    <source>
        <strain evidence="3">JCM 17657</strain>
    </source>
</reference>
<accession>A0ABP9ITF6</accession>
<protein>
    <recommendedName>
        <fullName evidence="4">UspA domain-containing protein</fullName>
    </recommendedName>
</protein>